<accession>A0A9D1NLT7</accession>
<protein>
    <submittedName>
        <fullName evidence="2">Prepilin-type N-terminal cleavage/methylation domain-containing protein</fullName>
    </submittedName>
</protein>
<keyword evidence="1" id="KW-0812">Transmembrane</keyword>
<reference evidence="2" key="1">
    <citation type="submission" date="2020-10" db="EMBL/GenBank/DDBJ databases">
        <authorList>
            <person name="Gilroy R."/>
        </authorList>
    </citation>
    <scope>NUCLEOTIDE SEQUENCE</scope>
    <source>
        <strain evidence="2">35461</strain>
    </source>
</reference>
<dbReference type="PROSITE" id="PS00409">
    <property type="entry name" value="PROKAR_NTER_METHYL"/>
    <property type="match status" value="1"/>
</dbReference>
<dbReference type="EMBL" id="DVOR01000001">
    <property type="protein sequence ID" value="HIV08493.1"/>
    <property type="molecule type" value="Genomic_DNA"/>
</dbReference>
<organism evidence="2 3">
    <name type="scientific">Candidatus Spyradenecus faecavium</name>
    <dbReference type="NCBI Taxonomy" id="2840947"/>
    <lineage>
        <taxon>Bacteria</taxon>
        <taxon>Pseudomonadati</taxon>
        <taxon>Lentisphaerota</taxon>
        <taxon>Lentisphaeria</taxon>
        <taxon>Lentisphaerales</taxon>
        <taxon>Lentisphaeraceae</taxon>
        <taxon>Lentisphaeraceae incertae sedis</taxon>
        <taxon>Candidatus Spyradenecus</taxon>
    </lineage>
</organism>
<comment type="caution">
    <text evidence="2">The sequence shown here is derived from an EMBL/GenBank/DDBJ whole genome shotgun (WGS) entry which is preliminary data.</text>
</comment>
<reference evidence="2" key="2">
    <citation type="journal article" date="2021" name="PeerJ">
        <title>Extensive microbial diversity within the chicken gut microbiome revealed by metagenomics and culture.</title>
        <authorList>
            <person name="Gilroy R."/>
            <person name="Ravi A."/>
            <person name="Getino M."/>
            <person name="Pursley I."/>
            <person name="Horton D.L."/>
            <person name="Alikhan N.F."/>
            <person name="Baker D."/>
            <person name="Gharbi K."/>
            <person name="Hall N."/>
            <person name="Watson M."/>
            <person name="Adriaenssens E.M."/>
            <person name="Foster-Nyarko E."/>
            <person name="Jarju S."/>
            <person name="Secka A."/>
            <person name="Antonio M."/>
            <person name="Oren A."/>
            <person name="Chaudhuri R.R."/>
            <person name="La Ragione R."/>
            <person name="Hildebrand F."/>
            <person name="Pallen M.J."/>
        </authorList>
    </citation>
    <scope>NUCLEOTIDE SEQUENCE</scope>
    <source>
        <strain evidence="2">35461</strain>
    </source>
</reference>
<dbReference type="NCBIfam" id="TIGR02532">
    <property type="entry name" value="IV_pilin_GFxxxE"/>
    <property type="match status" value="1"/>
</dbReference>
<feature type="non-terminal residue" evidence="2">
    <location>
        <position position="43"/>
    </location>
</feature>
<dbReference type="Proteomes" id="UP000886845">
    <property type="component" value="Unassembled WGS sequence"/>
</dbReference>
<evidence type="ECO:0000313" key="2">
    <source>
        <dbReference type="EMBL" id="HIV08493.1"/>
    </source>
</evidence>
<proteinExistence type="predicted"/>
<evidence type="ECO:0000313" key="3">
    <source>
        <dbReference type="Proteomes" id="UP000886845"/>
    </source>
</evidence>
<feature type="transmembrane region" description="Helical" evidence="1">
    <location>
        <begin position="12"/>
        <end position="36"/>
    </location>
</feature>
<dbReference type="AlphaFoldDB" id="A0A9D1NLT7"/>
<keyword evidence="1" id="KW-1133">Transmembrane helix</keyword>
<keyword evidence="1" id="KW-0472">Membrane</keyword>
<gene>
    <name evidence="2" type="ORF">IAC79_00055</name>
</gene>
<sequence length="43" mass="4794">MRQTHAPLSRRGFSLIEILVAMTILVVIVLIVAGIFQQTSLAW</sequence>
<name>A0A9D1NLT7_9BACT</name>
<evidence type="ECO:0000256" key="1">
    <source>
        <dbReference type="SAM" id="Phobius"/>
    </source>
</evidence>
<dbReference type="Pfam" id="PF07963">
    <property type="entry name" value="N_methyl"/>
    <property type="match status" value="1"/>
</dbReference>
<dbReference type="InterPro" id="IPR012902">
    <property type="entry name" value="N_methyl_site"/>
</dbReference>